<dbReference type="GO" id="GO:0030288">
    <property type="term" value="C:outer membrane-bounded periplasmic space"/>
    <property type="evidence" value="ECO:0007669"/>
    <property type="project" value="InterPro"/>
</dbReference>
<feature type="chain" id="PRO_5015779787" evidence="6">
    <location>
        <begin position="25"/>
        <end position="331"/>
    </location>
</feature>
<keyword evidence="5" id="KW-0449">Lipoprotein</keyword>
<organism evidence="7 8">
    <name type="scientific">Aphanothece hegewaldii CCALA 016</name>
    <dbReference type="NCBI Taxonomy" id="2107694"/>
    <lineage>
        <taxon>Bacteria</taxon>
        <taxon>Bacillati</taxon>
        <taxon>Cyanobacteriota</taxon>
        <taxon>Cyanophyceae</taxon>
        <taxon>Oscillatoriophycideae</taxon>
        <taxon>Chroococcales</taxon>
        <taxon>Aphanothecaceae</taxon>
        <taxon>Aphanothece</taxon>
    </lineage>
</organism>
<feature type="signal peptide" evidence="6">
    <location>
        <begin position="1"/>
        <end position="24"/>
    </location>
</feature>
<comment type="caution">
    <text evidence="7">The sequence shown here is derived from an EMBL/GenBank/DDBJ whole genome shotgun (WGS) entry which is preliminary data.</text>
</comment>
<keyword evidence="2 6" id="KW-0732">Signal</keyword>
<dbReference type="RefSeq" id="WP_106459276.1">
    <property type="nucleotide sequence ID" value="NZ_PXOH01000048.1"/>
</dbReference>
<dbReference type="OrthoDB" id="554957at2"/>
<keyword evidence="8" id="KW-1185">Reference proteome</keyword>
<dbReference type="InterPro" id="IPR005534">
    <property type="entry name" value="Curli_assmbl/transp-comp_CsgG"/>
</dbReference>
<dbReference type="AlphaFoldDB" id="A0A2T1LRD5"/>
<dbReference type="Gene3D" id="2.40.10.410">
    <property type="entry name" value="FlgT, C-terminal domain"/>
    <property type="match status" value="1"/>
</dbReference>
<keyword evidence="1" id="KW-1003">Cell membrane</keyword>
<proteinExistence type="predicted"/>
<evidence type="ECO:0000313" key="8">
    <source>
        <dbReference type="Proteomes" id="UP000239001"/>
    </source>
</evidence>
<keyword evidence="4" id="KW-0564">Palmitate</keyword>
<evidence type="ECO:0000256" key="1">
    <source>
        <dbReference type="ARBA" id="ARBA00022475"/>
    </source>
</evidence>
<evidence type="ECO:0000256" key="5">
    <source>
        <dbReference type="ARBA" id="ARBA00023288"/>
    </source>
</evidence>
<evidence type="ECO:0000256" key="3">
    <source>
        <dbReference type="ARBA" id="ARBA00023136"/>
    </source>
</evidence>
<sequence length="331" mass="34964">MNRVCLFSFITTTMVFSVVSSASAFNQQVFIPSVQPVSSTLIAQNNQKIRVAVLDFDYSSVSDPRWISLLGGEKGSRGVSDILVNKLVDSGKYSVIERSRIDAVLQEQNLGASGRVDATTAAEIGRILGVDIVIVGSITQFDLEARQEGLNVPFFGQQKKDTNAYVKLNARMINTTTAEIVGTAEGNGTANQSDRSTTILGFGGGSATSNEGKLLSAATEKAVSQVVETFNSKADAVATSPRAISNAVIAAVAGNQIILNKGSRDGFAVGMKVTIERVTQQVKDPATGRIIRQLTQPIGMIEITEVDGQSSVGKVVSGSKFKVGDLAKPKS</sequence>
<dbReference type="PANTHER" id="PTHR41164">
    <property type="entry name" value="CURLI PRODUCTION ASSEMBLY/TRANSPORT COMPONENT CSGG"/>
    <property type="match status" value="1"/>
</dbReference>
<keyword evidence="3" id="KW-0472">Membrane</keyword>
<dbReference type="EMBL" id="PXOH01000048">
    <property type="protein sequence ID" value="PSF31156.1"/>
    <property type="molecule type" value="Genomic_DNA"/>
</dbReference>
<name>A0A2T1LRD5_9CHRO</name>
<accession>A0A2T1LRD5</accession>
<evidence type="ECO:0000313" key="7">
    <source>
        <dbReference type="EMBL" id="PSF31156.1"/>
    </source>
</evidence>
<dbReference type="PANTHER" id="PTHR41164:SF1">
    <property type="entry name" value="CURLI PRODUCTION ASSEMBLY_TRANSPORT COMPONENT CSGG"/>
    <property type="match status" value="1"/>
</dbReference>
<dbReference type="Pfam" id="PF03783">
    <property type="entry name" value="CsgG"/>
    <property type="match status" value="1"/>
</dbReference>
<reference evidence="7 8" key="1">
    <citation type="submission" date="2018-03" db="EMBL/GenBank/DDBJ databases">
        <title>The ancient ancestry and fast evolution of plastids.</title>
        <authorList>
            <person name="Moore K.R."/>
            <person name="Magnabosco C."/>
            <person name="Momper L."/>
            <person name="Gold D.A."/>
            <person name="Bosak T."/>
            <person name="Fournier G.P."/>
        </authorList>
    </citation>
    <scope>NUCLEOTIDE SEQUENCE [LARGE SCALE GENOMIC DNA]</scope>
    <source>
        <strain evidence="7 8">CCALA 016</strain>
    </source>
</reference>
<evidence type="ECO:0000256" key="2">
    <source>
        <dbReference type="ARBA" id="ARBA00022729"/>
    </source>
</evidence>
<evidence type="ECO:0000256" key="6">
    <source>
        <dbReference type="SAM" id="SignalP"/>
    </source>
</evidence>
<protein>
    <submittedName>
        <fullName evidence="7">Penicillin-binding protein activator LpoB</fullName>
    </submittedName>
</protein>
<evidence type="ECO:0000256" key="4">
    <source>
        <dbReference type="ARBA" id="ARBA00023139"/>
    </source>
</evidence>
<gene>
    <name evidence="7" type="ORF">C7H19_23130</name>
</gene>
<dbReference type="Proteomes" id="UP000239001">
    <property type="component" value="Unassembled WGS sequence"/>
</dbReference>
<dbReference type="InterPro" id="IPR038165">
    <property type="entry name" value="FlgT_C_sf"/>
</dbReference>
<reference evidence="7 8" key="2">
    <citation type="submission" date="2018-03" db="EMBL/GenBank/DDBJ databases">
        <authorList>
            <person name="Keele B.F."/>
        </authorList>
    </citation>
    <scope>NUCLEOTIDE SEQUENCE [LARGE SCALE GENOMIC DNA]</scope>
    <source>
        <strain evidence="7 8">CCALA 016</strain>
    </source>
</reference>
<dbReference type="Gene3D" id="3.40.50.10610">
    <property type="entry name" value="ABC-type transport auxiliary lipoprotein component"/>
    <property type="match status" value="1"/>
</dbReference>